<evidence type="ECO:0000256" key="1">
    <source>
        <dbReference type="SAM" id="Phobius"/>
    </source>
</evidence>
<keyword evidence="3" id="KW-1185">Reference proteome</keyword>
<proteinExistence type="predicted"/>
<dbReference type="PANTHER" id="PTHR40940">
    <property type="entry name" value="PROTEIN BATD-RELATED"/>
    <property type="match status" value="1"/>
</dbReference>
<feature type="transmembrane region" description="Helical" evidence="1">
    <location>
        <begin position="517"/>
        <end position="537"/>
    </location>
</feature>
<dbReference type="RefSeq" id="WP_160957754.1">
    <property type="nucleotide sequence ID" value="NZ_WVUD01000001.1"/>
</dbReference>
<protein>
    <recommendedName>
        <fullName evidence="4">Protein BatD</fullName>
    </recommendedName>
</protein>
<dbReference type="Proteomes" id="UP000482487">
    <property type="component" value="Unassembled WGS sequence"/>
</dbReference>
<evidence type="ECO:0000313" key="3">
    <source>
        <dbReference type="Proteomes" id="UP000482487"/>
    </source>
</evidence>
<evidence type="ECO:0008006" key="4">
    <source>
        <dbReference type="Google" id="ProtNLM"/>
    </source>
</evidence>
<keyword evidence="1" id="KW-0812">Transmembrane</keyword>
<dbReference type="OrthoDB" id="5409140at2"/>
<name>A0A7C9N3E1_9BACT</name>
<reference evidence="2 3" key="1">
    <citation type="submission" date="2020-01" db="EMBL/GenBank/DDBJ databases">
        <title>Genome sequence of Desulfovibrio aerotolerans DSM 16695(T).</title>
        <authorList>
            <person name="Karnachuk O."/>
            <person name="Avakyan M."/>
            <person name="Mardanov A."/>
            <person name="Kadnikov V."/>
            <person name="Ravin N."/>
        </authorList>
    </citation>
    <scope>NUCLEOTIDE SEQUENCE [LARGE SCALE GENOMIC DNA]</scope>
    <source>
        <strain evidence="2 3">DSM 16695</strain>
    </source>
</reference>
<dbReference type="Pfam" id="PF13584">
    <property type="entry name" value="BatD"/>
    <property type="match status" value="1"/>
</dbReference>
<gene>
    <name evidence="2" type="ORF">GTA51_00390</name>
</gene>
<accession>A0A7C9N3E1</accession>
<organism evidence="2 3">
    <name type="scientific">Solidesulfovibrio aerotolerans</name>
    <dbReference type="NCBI Taxonomy" id="295255"/>
    <lineage>
        <taxon>Bacteria</taxon>
        <taxon>Pseudomonadati</taxon>
        <taxon>Thermodesulfobacteriota</taxon>
        <taxon>Desulfovibrionia</taxon>
        <taxon>Desulfovibrionales</taxon>
        <taxon>Desulfovibrionaceae</taxon>
        <taxon>Solidesulfovibrio</taxon>
    </lineage>
</organism>
<evidence type="ECO:0000313" key="2">
    <source>
        <dbReference type="EMBL" id="MYL81595.1"/>
    </source>
</evidence>
<dbReference type="EMBL" id="WVUD01000001">
    <property type="protein sequence ID" value="MYL81595.1"/>
    <property type="molecule type" value="Genomic_DNA"/>
</dbReference>
<dbReference type="InterPro" id="IPR025738">
    <property type="entry name" value="BatD"/>
</dbReference>
<dbReference type="AlphaFoldDB" id="A0A7C9N3E1"/>
<dbReference type="PANTHER" id="PTHR40940:SF2">
    <property type="entry name" value="BATD"/>
    <property type="match status" value="1"/>
</dbReference>
<keyword evidence="1" id="KW-1133">Transmembrane helix</keyword>
<feature type="transmembrane region" description="Helical" evidence="1">
    <location>
        <begin position="483"/>
        <end position="505"/>
    </location>
</feature>
<keyword evidence="1" id="KW-0472">Membrane</keyword>
<comment type="caution">
    <text evidence="2">The sequence shown here is derived from an EMBL/GenBank/DDBJ whole genome shotgun (WGS) entry which is preliminary data.</text>
</comment>
<sequence length="605" mass="62259">MAIVFTACLGPTARLAAADAVTAEVEPRETVLGRPATLRVFVPGDALAVVDTTPITDFTVIPRGRVVGARTGPDGQPGAVTAYRFELAPRRAGDCVVPALAVETGGTQQRTNPVTVVVRPGPAVPPGLAGKTVFLDATLSRPTMYLGQTLVYSLHLFRSVAATNIIVTPPPFDGFAATPLPGQIDDEIEAGGRRYAVTRVAYALTPQRVGRLALAPASARLTGLPGAAKPLTVAGPAQTADVRPLPPGPAGAHTAGLVGRMELDARLEAQTTPVGQEAFLAVTLSGQGNLTEAALPVPLVPEGLSLRRLPAETDGIMGPDGFSGRRTLRFALRADRPGRYVLAGMRLAVFDPDQGAWQMLASPDLALTVTPAASTPAALAPTLPTLATGGAALAGVREAYAAGQFTEAAKGLEAALANAGKKADVEACLDAATVWRLAGDPGRAALWLYRAERADPGNPQVAKALAAAGLPPFAPGLFLGSRLPGGVVATAALLAAASLGLAALLGRRVALHLPRSVWCLAWAATLWLAVEAGWLTLTPVLAPRAVVTVETTARCAPELAAEALFVLPPGTIVRLGPARDGFVQIDAGNDKLGWVDRDNLVTNML</sequence>